<dbReference type="EMBL" id="BKBC01000065">
    <property type="protein sequence ID" value="GEQ22885.1"/>
    <property type="molecule type" value="Genomic_DNA"/>
</dbReference>
<dbReference type="InterPro" id="IPR000182">
    <property type="entry name" value="GNAT_dom"/>
</dbReference>
<dbReference type="Pfam" id="PF13530">
    <property type="entry name" value="SCP2_2"/>
    <property type="match status" value="1"/>
</dbReference>
<accession>A0A0Q0YMC2</accession>
<dbReference type="GO" id="GO:0034069">
    <property type="term" value="F:aminoglycoside N-acetyltransferase activity"/>
    <property type="evidence" value="ECO:0007669"/>
    <property type="project" value="TreeGrafter"/>
</dbReference>
<protein>
    <submittedName>
        <fullName evidence="3">GNAT family N-acetyltransferase</fullName>
    </submittedName>
    <submittedName>
        <fullName evidence="2">GNAT family acetyltransferase</fullName>
    </submittedName>
</protein>
<dbReference type="Gene3D" id="3.40.630.30">
    <property type="match status" value="2"/>
</dbReference>
<keyword evidence="2" id="KW-0808">Transferase</keyword>
<dbReference type="PANTHER" id="PTHR37817">
    <property type="entry name" value="N-ACETYLTRANSFERASE EIS"/>
    <property type="match status" value="1"/>
</dbReference>
<feature type="domain" description="N-acetyltransferase" evidence="1">
    <location>
        <begin position="7"/>
        <end position="160"/>
    </location>
</feature>
<organism evidence="2 4">
    <name type="scientific">Clostridium butyricum</name>
    <dbReference type="NCBI Taxonomy" id="1492"/>
    <lineage>
        <taxon>Bacteria</taxon>
        <taxon>Bacillati</taxon>
        <taxon>Bacillota</taxon>
        <taxon>Clostridia</taxon>
        <taxon>Eubacteriales</taxon>
        <taxon>Clostridiaceae</taxon>
        <taxon>Clostridium</taxon>
    </lineage>
</organism>
<dbReference type="Gene3D" id="3.30.1050.10">
    <property type="entry name" value="SCP2 sterol-binding domain"/>
    <property type="match status" value="1"/>
</dbReference>
<dbReference type="SUPFAM" id="SSF55729">
    <property type="entry name" value="Acyl-CoA N-acyltransferases (Nat)"/>
    <property type="match status" value="1"/>
</dbReference>
<dbReference type="GO" id="GO:0030649">
    <property type="term" value="P:aminoglycoside antibiotic catabolic process"/>
    <property type="evidence" value="ECO:0007669"/>
    <property type="project" value="TreeGrafter"/>
</dbReference>
<gene>
    <name evidence="2" type="ORF">CBU02nite_33910</name>
    <name evidence="3" type="ORF">GND98_015445</name>
</gene>
<evidence type="ECO:0000313" key="5">
    <source>
        <dbReference type="Proteomes" id="UP000474042"/>
    </source>
</evidence>
<name>A0A0Q0YMC2_CLOBU</name>
<evidence type="ECO:0000313" key="2">
    <source>
        <dbReference type="EMBL" id="GEQ22885.1"/>
    </source>
</evidence>
<dbReference type="SUPFAM" id="SSF55718">
    <property type="entry name" value="SCP-like"/>
    <property type="match status" value="1"/>
</dbReference>
<sequence>MSRRRQLKMKEVGLEHLEQYNQLLRYVFQVTNQELQEIGWEEKEMIRAKSPTLERADVWGWFDGDKLISQVAVYPMKVRIFNKTYDMGGLTGVGTYPEYANQGLMHKLLYQALKNMKEAKQSISYLYPYSIPYYRRKGWEIISDKITFEINDYQLPKNKQVSGDVERVAVESDKVKKAYERFAIKTHGALVRDDLAWNEYLLWDSDDLMAAVYYNEDYEPDGYVLYWIKDEVFHIKDMIFVNEEARSGLWNFISAHFSMITKVIGNTYTDEPLAFLLEDADIKETISPYFMARIVDLEQFIAEFPFKPDTIDREWSFIMDDPILSCNQGTFTLNITKDGKGKVVRSTNKTTDRINIQTMTTMLLGYKRPDYLHKIGRLTCSPETLDMLEDAIEQQTSYFSDYF</sequence>
<dbReference type="RefSeq" id="WP_002581226.1">
    <property type="nucleotide sequence ID" value="NZ_BKBC01000065.1"/>
</dbReference>
<dbReference type="Proteomes" id="UP000321089">
    <property type="component" value="Unassembled WGS sequence"/>
</dbReference>
<dbReference type="PROSITE" id="PS51186">
    <property type="entry name" value="GNAT"/>
    <property type="match status" value="1"/>
</dbReference>
<reference evidence="3 5" key="2">
    <citation type="submission" date="2020-01" db="EMBL/GenBank/DDBJ databases">
        <title>Genome sequence of a 1,3-propanediol producer, Clostridium butyricum S3.</title>
        <authorList>
            <person name="Zhou J."/>
        </authorList>
    </citation>
    <scope>NUCLEOTIDE SEQUENCE [LARGE SCALE GENOMIC DNA]</scope>
    <source>
        <strain evidence="3 5">S3</strain>
    </source>
</reference>
<dbReference type="InterPro" id="IPR051554">
    <property type="entry name" value="Acetyltransferase_Eis"/>
</dbReference>
<evidence type="ECO:0000313" key="4">
    <source>
        <dbReference type="Proteomes" id="UP000321089"/>
    </source>
</evidence>
<comment type="caution">
    <text evidence="2">The sequence shown here is derived from an EMBL/GenBank/DDBJ whole genome shotgun (WGS) entry which is preliminary data.</text>
</comment>
<evidence type="ECO:0000313" key="3">
    <source>
        <dbReference type="EMBL" id="NAS19211.1"/>
    </source>
</evidence>
<dbReference type="AlphaFoldDB" id="A0A0Q0YMC2"/>
<proteinExistence type="predicted"/>
<dbReference type="InterPro" id="IPR016181">
    <property type="entry name" value="Acyl_CoA_acyltransferase"/>
</dbReference>
<dbReference type="Pfam" id="PF13527">
    <property type="entry name" value="Acetyltransf_9"/>
    <property type="match status" value="1"/>
</dbReference>
<dbReference type="Pfam" id="PF17668">
    <property type="entry name" value="Acetyltransf_17"/>
    <property type="match status" value="1"/>
</dbReference>
<dbReference type="InterPro" id="IPR036527">
    <property type="entry name" value="SCP2_sterol-bd_dom_sf"/>
</dbReference>
<dbReference type="Proteomes" id="UP000474042">
    <property type="component" value="Unassembled WGS sequence"/>
</dbReference>
<evidence type="ECO:0000259" key="1">
    <source>
        <dbReference type="PROSITE" id="PS51186"/>
    </source>
</evidence>
<reference evidence="2 4" key="1">
    <citation type="submission" date="2019-07" db="EMBL/GenBank/DDBJ databases">
        <title>Whole genome shotgun sequence of Clostridium butyricum NBRC 3858.</title>
        <authorList>
            <person name="Hosoyama A."/>
            <person name="Uohara A."/>
            <person name="Ohji S."/>
            <person name="Ichikawa N."/>
        </authorList>
    </citation>
    <scope>NUCLEOTIDE SEQUENCE [LARGE SCALE GENOMIC DNA]</scope>
    <source>
        <strain evidence="2 4">NBRC 3858</strain>
    </source>
</reference>
<dbReference type="InterPro" id="IPR025559">
    <property type="entry name" value="Eis_dom"/>
</dbReference>
<dbReference type="PANTHER" id="PTHR37817:SF1">
    <property type="entry name" value="N-ACETYLTRANSFERASE EIS"/>
    <property type="match status" value="1"/>
</dbReference>
<dbReference type="InterPro" id="IPR041380">
    <property type="entry name" value="Acetyltransf_17"/>
</dbReference>
<dbReference type="EMBL" id="WOFV02000061">
    <property type="protein sequence ID" value="NAS19211.1"/>
    <property type="molecule type" value="Genomic_DNA"/>
</dbReference>